<comment type="caution">
    <text evidence="2">The sequence shown here is derived from an EMBL/GenBank/DDBJ whole genome shotgun (WGS) entry which is preliminary data.</text>
</comment>
<reference evidence="2 3" key="1">
    <citation type="journal article" date="2018" name="Microbiome">
        <title>Fine metagenomic profile of the Mediterranean stratified and mixed water columns revealed by assembly and recruitment.</title>
        <authorList>
            <person name="Haro-Moreno J.M."/>
            <person name="Lopez-Perez M."/>
            <person name="De La Torre J.R."/>
            <person name="Picazo A."/>
            <person name="Camacho A."/>
            <person name="Rodriguez-Valera F."/>
        </authorList>
    </citation>
    <scope>NUCLEOTIDE SEQUENCE [LARGE SCALE GENOMIC DNA]</scope>
    <source>
        <strain evidence="2">MED-G55</strain>
    </source>
</reference>
<name>A0A368DVT8_9PROT</name>
<keyword evidence="1" id="KW-0732">Signal</keyword>
<evidence type="ECO:0000313" key="3">
    <source>
        <dbReference type="Proteomes" id="UP000252132"/>
    </source>
</evidence>
<proteinExistence type="predicted"/>
<dbReference type="AlphaFoldDB" id="A0A368DVT8"/>
<evidence type="ECO:0000313" key="2">
    <source>
        <dbReference type="EMBL" id="RCL75957.1"/>
    </source>
</evidence>
<feature type="signal peptide" evidence="1">
    <location>
        <begin position="1"/>
        <end position="18"/>
    </location>
</feature>
<organism evidence="2 3">
    <name type="scientific">PS1 clade bacterium</name>
    <dbReference type="NCBI Taxonomy" id="2175152"/>
    <lineage>
        <taxon>Bacteria</taxon>
        <taxon>Pseudomonadati</taxon>
        <taxon>Pseudomonadota</taxon>
        <taxon>Alphaproteobacteria</taxon>
        <taxon>PS1 clade</taxon>
    </lineage>
</organism>
<protein>
    <submittedName>
        <fullName evidence="2">Uncharacterized protein</fullName>
    </submittedName>
</protein>
<dbReference type="EMBL" id="QOQF01000026">
    <property type="protein sequence ID" value="RCL75957.1"/>
    <property type="molecule type" value="Genomic_DNA"/>
</dbReference>
<feature type="chain" id="PRO_5016843251" evidence="1">
    <location>
        <begin position="19"/>
        <end position="236"/>
    </location>
</feature>
<gene>
    <name evidence="2" type="ORF">DBW69_05760</name>
</gene>
<sequence length="236" mass="26687">MRIFTILCLLLVPSLSHAEHIDNISFTIKSDCSMEKYLSLVDEFRANPTVKKHGYKVKILSPIASSNMTINWWEGTTKTLDDYLNFVSDMRKKIQTAGSPENKLMGKFNQCITNHTRATHDEPFEIDVSNASHLDVWGIKIRDNCSLQEWVALSGEFNDIVKPLGMKGNIKAPIITPDINGYYWVNYANSHSALQSAQAKFDSGSVVEGSKFQKIQQKVNECIYATSRETFTIIDK</sequence>
<evidence type="ECO:0000256" key="1">
    <source>
        <dbReference type="SAM" id="SignalP"/>
    </source>
</evidence>
<accession>A0A368DVT8</accession>
<dbReference type="Proteomes" id="UP000252132">
    <property type="component" value="Unassembled WGS sequence"/>
</dbReference>